<evidence type="ECO:0000313" key="15">
    <source>
        <dbReference type="EMBL" id="CAD8825185.1"/>
    </source>
</evidence>
<feature type="domain" description="PHD-type" evidence="14">
    <location>
        <begin position="156"/>
        <end position="205"/>
    </location>
</feature>
<dbReference type="PANTHER" id="PTHR10333:SF103">
    <property type="entry name" value="INHIBITOR OF GROWTH PROTEIN 3"/>
    <property type="match status" value="1"/>
</dbReference>
<dbReference type="EMBL" id="HBFP01013255">
    <property type="protein sequence ID" value="CAD8825185.1"/>
    <property type="molecule type" value="Transcribed_RNA"/>
</dbReference>
<keyword evidence="5 12" id="KW-0863">Zinc-finger</keyword>
<proteinExistence type="inferred from homology"/>
<comment type="similarity">
    <text evidence="2">Belongs to the ING family.</text>
</comment>
<sequence length="205" mass="22136">MKAAAAKGRSRPNGAPEEAKKLHSDFNALQRRALELAAKKSALMERLYDSLDGVVRGLDKKLVEFEQHLRAENRWPSVTSNPGNNAPSAATNQHPLGGISRPGNGGEKAESGIVKSLEGNAAGLNTGSGTGLVRGGTAPNTVVIDIDDMIVDPNEPRYCTCNQVSYGEMVACENVDCKYEWFHFQCVGLTGPPRGQWRCPDCKRK</sequence>
<dbReference type="Gene3D" id="3.30.40.10">
    <property type="entry name" value="Zinc/RING finger domain, C3HC4 (zinc finger)"/>
    <property type="match status" value="1"/>
</dbReference>
<dbReference type="GO" id="GO:0006325">
    <property type="term" value="P:chromatin organization"/>
    <property type="evidence" value="ECO:0007669"/>
    <property type="project" value="UniProtKB-KW"/>
</dbReference>
<evidence type="ECO:0000256" key="8">
    <source>
        <dbReference type="ARBA" id="ARBA00023015"/>
    </source>
</evidence>
<dbReference type="GO" id="GO:0008270">
    <property type="term" value="F:zinc ion binding"/>
    <property type="evidence" value="ECO:0007669"/>
    <property type="project" value="UniProtKB-KW"/>
</dbReference>
<protein>
    <recommendedName>
        <fullName evidence="14">PHD-type domain-containing protein</fullName>
    </recommendedName>
</protein>
<dbReference type="InterPro" id="IPR013083">
    <property type="entry name" value="Znf_RING/FYVE/PHD"/>
</dbReference>
<feature type="binding site" evidence="11">
    <location>
        <position position="161"/>
    </location>
    <ligand>
        <name>Zn(2+)</name>
        <dbReference type="ChEBI" id="CHEBI:29105"/>
        <label>1</label>
    </ligand>
</feature>
<dbReference type="InterPro" id="IPR001965">
    <property type="entry name" value="Znf_PHD"/>
</dbReference>
<feature type="region of interest" description="Disordered" evidence="13">
    <location>
        <begin position="74"/>
        <end position="110"/>
    </location>
</feature>
<evidence type="ECO:0000256" key="13">
    <source>
        <dbReference type="SAM" id="MobiDB-lite"/>
    </source>
</evidence>
<dbReference type="InterPro" id="IPR011011">
    <property type="entry name" value="Znf_FYVE_PHD"/>
</dbReference>
<dbReference type="InterPro" id="IPR019787">
    <property type="entry name" value="Znf_PHD-finger"/>
</dbReference>
<feature type="region of interest" description="Disordered" evidence="13">
    <location>
        <begin position="1"/>
        <end position="20"/>
    </location>
</feature>
<feature type="binding site" evidence="11">
    <location>
        <position position="186"/>
    </location>
    <ligand>
        <name>Zn(2+)</name>
        <dbReference type="ChEBI" id="CHEBI:29105"/>
        <label>1</label>
    </ligand>
</feature>
<evidence type="ECO:0000256" key="10">
    <source>
        <dbReference type="ARBA" id="ARBA00023242"/>
    </source>
</evidence>
<dbReference type="FunFam" id="3.30.40.10:FF:000016">
    <property type="entry name" value="Inhibitor of growth protein"/>
    <property type="match status" value="1"/>
</dbReference>
<evidence type="ECO:0000256" key="2">
    <source>
        <dbReference type="ARBA" id="ARBA00010210"/>
    </source>
</evidence>
<evidence type="ECO:0000256" key="12">
    <source>
        <dbReference type="PROSITE-ProRule" id="PRU00146"/>
    </source>
</evidence>
<keyword evidence="9" id="KW-0804">Transcription</keyword>
<reference evidence="15" key="1">
    <citation type="submission" date="2021-01" db="EMBL/GenBank/DDBJ databases">
        <authorList>
            <person name="Corre E."/>
            <person name="Pelletier E."/>
            <person name="Niang G."/>
            <person name="Scheremetjew M."/>
            <person name="Finn R."/>
            <person name="Kale V."/>
            <person name="Holt S."/>
            <person name="Cochrane G."/>
            <person name="Meng A."/>
            <person name="Brown T."/>
            <person name="Cohen L."/>
        </authorList>
    </citation>
    <scope>NUCLEOTIDE SEQUENCE</scope>
    <source>
        <strain evidence="15">CCMP3278</strain>
    </source>
</reference>
<dbReference type="AlphaFoldDB" id="A0A7S0ZLN9"/>
<dbReference type="SUPFAM" id="SSF57903">
    <property type="entry name" value="FYVE/PHD zinc finger"/>
    <property type="match status" value="1"/>
</dbReference>
<feature type="binding site" evidence="11">
    <location>
        <position position="183"/>
    </location>
    <ligand>
        <name>Zn(2+)</name>
        <dbReference type="ChEBI" id="CHEBI:29105"/>
        <label>1</label>
    </ligand>
</feature>
<feature type="binding site" evidence="11">
    <location>
        <position position="177"/>
    </location>
    <ligand>
        <name>Zn(2+)</name>
        <dbReference type="ChEBI" id="CHEBI:29105"/>
        <label>2</label>
    </ligand>
</feature>
<gene>
    <name evidence="15" type="ORF">TOLI1172_LOCUS9584</name>
</gene>
<dbReference type="InterPro" id="IPR028651">
    <property type="entry name" value="ING_fam"/>
</dbReference>
<keyword evidence="6 11" id="KW-0862">Zinc</keyword>
<evidence type="ECO:0000256" key="1">
    <source>
        <dbReference type="ARBA" id="ARBA00004123"/>
    </source>
</evidence>
<keyword evidence="4 11" id="KW-0479">Metal-binding</keyword>
<feature type="compositionally biased region" description="Polar residues" evidence="13">
    <location>
        <begin position="76"/>
        <end position="94"/>
    </location>
</feature>
<evidence type="ECO:0000256" key="3">
    <source>
        <dbReference type="ARBA" id="ARBA00022604"/>
    </source>
</evidence>
<feature type="binding site" evidence="11">
    <location>
        <position position="199"/>
    </location>
    <ligand>
        <name>Zn(2+)</name>
        <dbReference type="ChEBI" id="CHEBI:29105"/>
        <label>2</label>
    </ligand>
</feature>
<dbReference type="PROSITE" id="PS50016">
    <property type="entry name" value="ZF_PHD_2"/>
    <property type="match status" value="1"/>
</dbReference>
<evidence type="ECO:0000259" key="14">
    <source>
        <dbReference type="PROSITE" id="PS50016"/>
    </source>
</evidence>
<evidence type="ECO:0000256" key="6">
    <source>
        <dbReference type="ARBA" id="ARBA00022833"/>
    </source>
</evidence>
<evidence type="ECO:0000256" key="5">
    <source>
        <dbReference type="ARBA" id="ARBA00022771"/>
    </source>
</evidence>
<accession>A0A7S0ZLN9</accession>
<keyword evidence="7" id="KW-0156">Chromatin regulator</keyword>
<dbReference type="GO" id="GO:0005634">
    <property type="term" value="C:nucleus"/>
    <property type="evidence" value="ECO:0007669"/>
    <property type="project" value="UniProtKB-SubCell"/>
</dbReference>
<keyword evidence="8" id="KW-0805">Transcription regulation</keyword>
<dbReference type="CDD" id="cd15505">
    <property type="entry name" value="PHD_ING"/>
    <property type="match status" value="1"/>
</dbReference>
<evidence type="ECO:0000256" key="11">
    <source>
        <dbReference type="PIRSR" id="PIRSR628651-51"/>
    </source>
</evidence>
<evidence type="ECO:0000256" key="7">
    <source>
        <dbReference type="ARBA" id="ARBA00022853"/>
    </source>
</evidence>
<feature type="binding site" evidence="11">
    <location>
        <position position="202"/>
    </location>
    <ligand>
        <name>Zn(2+)</name>
        <dbReference type="ChEBI" id="CHEBI:29105"/>
        <label>2</label>
    </ligand>
</feature>
<dbReference type="PANTHER" id="PTHR10333">
    <property type="entry name" value="INHIBITOR OF GROWTH PROTEIN"/>
    <property type="match status" value="1"/>
</dbReference>
<evidence type="ECO:0000256" key="9">
    <source>
        <dbReference type="ARBA" id="ARBA00023163"/>
    </source>
</evidence>
<dbReference type="PROSITE" id="PS01359">
    <property type="entry name" value="ZF_PHD_1"/>
    <property type="match status" value="1"/>
</dbReference>
<organism evidence="15">
    <name type="scientific">Timspurckia oligopyrenoides</name>
    <dbReference type="NCBI Taxonomy" id="708627"/>
    <lineage>
        <taxon>Eukaryota</taxon>
        <taxon>Rhodophyta</taxon>
        <taxon>Bangiophyceae</taxon>
        <taxon>Porphyridiales</taxon>
        <taxon>Porphyridiaceae</taxon>
        <taxon>Timspurckia</taxon>
    </lineage>
</organism>
<keyword evidence="3" id="KW-0341">Growth regulation</keyword>
<feature type="binding site" evidence="11">
    <location>
        <position position="159"/>
    </location>
    <ligand>
        <name>Zn(2+)</name>
        <dbReference type="ChEBI" id="CHEBI:29105"/>
        <label>1</label>
    </ligand>
</feature>
<keyword evidence="10" id="KW-0539">Nucleus</keyword>
<comment type="subcellular location">
    <subcellularLocation>
        <location evidence="1">Nucleus</location>
    </subcellularLocation>
</comment>
<dbReference type="InterPro" id="IPR019786">
    <property type="entry name" value="Zinc_finger_PHD-type_CS"/>
</dbReference>
<evidence type="ECO:0000256" key="4">
    <source>
        <dbReference type="ARBA" id="ARBA00022723"/>
    </source>
</evidence>
<dbReference type="SMART" id="SM00249">
    <property type="entry name" value="PHD"/>
    <property type="match status" value="1"/>
</dbReference>
<feature type="binding site" evidence="11">
    <location>
        <position position="172"/>
    </location>
    <ligand>
        <name>Zn(2+)</name>
        <dbReference type="ChEBI" id="CHEBI:29105"/>
        <label>2</label>
    </ligand>
</feature>
<name>A0A7S0ZLN9_9RHOD</name>